<dbReference type="EMBL" id="VITR01000006">
    <property type="protein sequence ID" value="TWB42659.1"/>
    <property type="molecule type" value="Genomic_DNA"/>
</dbReference>
<accession>A0A560HA44</accession>
<gene>
    <name evidence="1" type="ORF">FBZ90_106260</name>
</gene>
<dbReference type="Gene3D" id="3.90.226.10">
    <property type="entry name" value="2-enoyl-CoA Hydratase, Chain A, domain 1"/>
    <property type="match status" value="1"/>
</dbReference>
<comment type="caution">
    <text evidence="1">The sequence shown here is derived from an EMBL/GenBank/DDBJ whole genome shotgun (WGS) entry which is preliminary data.</text>
</comment>
<evidence type="ECO:0008006" key="3">
    <source>
        <dbReference type="Google" id="ProtNLM"/>
    </source>
</evidence>
<evidence type="ECO:0000313" key="2">
    <source>
        <dbReference type="Proteomes" id="UP000315751"/>
    </source>
</evidence>
<dbReference type="InterPro" id="IPR029045">
    <property type="entry name" value="ClpP/crotonase-like_dom_sf"/>
</dbReference>
<organism evidence="1 2">
    <name type="scientific">Nitrospirillum amazonense</name>
    <dbReference type="NCBI Taxonomy" id="28077"/>
    <lineage>
        <taxon>Bacteria</taxon>
        <taxon>Pseudomonadati</taxon>
        <taxon>Pseudomonadota</taxon>
        <taxon>Alphaproteobacteria</taxon>
        <taxon>Rhodospirillales</taxon>
        <taxon>Azospirillaceae</taxon>
        <taxon>Nitrospirillum</taxon>
    </lineage>
</organism>
<sequence length="311" mass="33740">MRWPQPVRARNASLSPSLVRLPGTCPVTGRSFWLVLCSLWTGAVLLPATDAQSQVSYQDRAWQRVDPATLAFRGEILPRRFLPGEHPLGDADLLARNLTAETRTLVLDSGGGDVTVALAMARLIHERGLDVRVDGRCASACALLPFLAGRHKVVAPGAVVEFHSTNSLDPRDTPDARARLTREMEAIRGQLPDLSRDGVTVTPPDLGGATVDAILAARRGNAAQLRQAIAGLYREWGMAPVLLDDIDRSTDAYLAGHPGLLRDQVWWWFPSSLMMERYGVTGLDAALVTADTLTRLGLEVGGIHLSAEHRP</sequence>
<proteinExistence type="predicted"/>
<protein>
    <recommendedName>
        <fullName evidence="3">ClpP protease-like protein</fullName>
    </recommendedName>
</protein>
<reference evidence="1 2" key="1">
    <citation type="submission" date="2019-06" db="EMBL/GenBank/DDBJ databases">
        <title>Genomic Encyclopedia of Type Strains, Phase IV (KMG-V): Genome sequencing to study the core and pangenomes of soil and plant-associated prokaryotes.</title>
        <authorList>
            <person name="Whitman W."/>
        </authorList>
    </citation>
    <scope>NUCLEOTIDE SEQUENCE [LARGE SCALE GENOMIC DNA]</scope>
    <source>
        <strain evidence="1 2">BR 11622</strain>
    </source>
</reference>
<name>A0A560HA44_9PROT</name>
<evidence type="ECO:0000313" key="1">
    <source>
        <dbReference type="EMBL" id="TWB42659.1"/>
    </source>
</evidence>
<dbReference type="SUPFAM" id="SSF52096">
    <property type="entry name" value="ClpP/crotonase"/>
    <property type="match status" value="1"/>
</dbReference>
<dbReference type="Proteomes" id="UP000315751">
    <property type="component" value="Unassembled WGS sequence"/>
</dbReference>
<keyword evidence="2" id="KW-1185">Reference proteome</keyword>
<dbReference type="AlphaFoldDB" id="A0A560HA44"/>